<dbReference type="EMBL" id="CP000463">
    <property type="protein sequence ID" value="ABJ08485.1"/>
    <property type="molecule type" value="Genomic_DNA"/>
</dbReference>
<keyword evidence="1" id="KW-0472">Membrane</keyword>
<protein>
    <submittedName>
        <fullName evidence="2">Uncharacterized protein</fullName>
    </submittedName>
</protein>
<organism evidence="2">
    <name type="scientific">Rhodopseudomonas palustris (strain BisA53)</name>
    <dbReference type="NCBI Taxonomy" id="316055"/>
    <lineage>
        <taxon>Bacteria</taxon>
        <taxon>Pseudomonadati</taxon>
        <taxon>Pseudomonadota</taxon>
        <taxon>Alphaproteobacteria</taxon>
        <taxon>Hyphomicrobiales</taxon>
        <taxon>Nitrobacteraceae</taxon>
        <taxon>Rhodopseudomonas</taxon>
    </lineage>
</organism>
<dbReference type="OrthoDB" id="8141394at2"/>
<reference evidence="2" key="1">
    <citation type="submission" date="2006-09" db="EMBL/GenBank/DDBJ databases">
        <title>Complete sequence of Rhodopseudomonas palustris BisA53.</title>
        <authorList>
            <consortium name="US DOE Joint Genome Institute"/>
            <person name="Copeland A."/>
            <person name="Lucas S."/>
            <person name="Lapidus A."/>
            <person name="Barry K."/>
            <person name="Detter J.C."/>
            <person name="Glavina del Rio T."/>
            <person name="Hammon N."/>
            <person name="Israni S."/>
            <person name="Dalin E."/>
            <person name="Tice H."/>
            <person name="Pitluck S."/>
            <person name="Chain P."/>
            <person name="Malfatti S."/>
            <person name="Shin M."/>
            <person name="Vergez L."/>
            <person name="Schmutz J."/>
            <person name="Larimer F."/>
            <person name="Land M."/>
            <person name="Hauser L."/>
            <person name="Pelletier D.A."/>
            <person name="Kyrpides N."/>
            <person name="Kim E."/>
            <person name="Harwood C.S."/>
            <person name="Oda Y."/>
            <person name="Richardson P."/>
        </authorList>
    </citation>
    <scope>NUCLEOTIDE SEQUENCE [LARGE SCALE GENOMIC DNA]</scope>
    <source>
        <strain evidence="2">BisA53</strain>
    </source>
</reference>
<keyword evidence="1" id="KW-0812">Transmembrane</keyword>
<dbReference type="STRING" id="316055.RPE_4565"/>
<name>Q07HU9_RHOP5</name>
<feature type="transmembrane region" description="Helical" evidence="1">
    <location>
        <begin position="60"/>
        <end position="81"/>
    </location>
</feature>
<dbReference type="KEGG" id="rpe:RPE_4565"/>
<proteinExistence type="predicted"/>
<feature type="transmembrane region" description="Helical" evidence="1">
    <location>
        <begin position="27"/>
        <end position="48"/>
    </location>
</feature>
<accession>Q07HU9</accession>
<sequence>MLLWLLIAILLTGGAAAIVNDAAYDGGLFNSGMVVQVAMLSALTLWIGRGFLRDSKTTPWVQYALIWAAIVLAVMVLYQLLSSGTLSNW</sequence>
<evidence type="ECO:0000256" key="1">
    <source>
        <dbReference type="SAM" id="Phobius"/>
    </source>
</evidence>
<keyword evidence="1" id="KW-1133">Transmembrane helix</keyword>
<gene>
    <name evidence="2" type="ordered locus">RPE_4565</name>
</gene>
<dbReference type="HOGENOM" id="CLU_2331837_0_0_5"/>
<evidence type="ECO:0000313" key="2">
    <source>
        <dbReference type="EMBL" id="ABJ08485.1"/>
    </source>
</evidence>
<dbReference type="AlphaFoldDB" id="Q07HU9"/>